<dbReference type="Gene3D" id="3.30.200.20">
    <property type="entry name" value="Phosphorylase Kinase, domain 1"/>
    <property type="match status" value="1"/>
</dbReference>
<evidence type="ECO:0000256" key="2">
    <source>
        <dbReference type="ARBA" id="ARBA00022741"/>
    </source>
</evidence>
<dbReference type="GO" id="GO:0004674">
    <property type="term" value="F:protein serine/threonine kinase activity"/>
    <property type="evidence" value="ECO:0007669"/>
    <property type="project" value="UniProtKB-EC"/>
</dbReference>
<dbReference type="EMBL" id="AWWV01000908">
    <property type="protein sequence ID" value="OMP11765.1"/>
    <property type="molecule type" value="Genomic_DNA"/>
</dbReference>
<name>A0A1R3KXE5_COCAP</name>
<evidence type="ECO:0000256" key="4">
    <source>
        <dbReference type="ARBA" id="ARBA00022840"/>
    </source>
</evidence>
<dbReference type="Pfam" id="PF07714">
    <property type="entry name" value="PK_Tyr_Ser-Thr"/>
    <property type="match status" value="1"/>
</dbReference>
<dbReference type="Gene3D" id="1.10.510.10">
    <property type="entry name" value="Transferase(Phosphotransferase) domain 1"/>
    <property type="match status" value="1"/>
</dbReference>
<comment type="catalytic activity">
    <reaction evidence="6">
        <text>L-seryl-[protein] + ATP = O-phospho-L-seryl-[protein] + ADP + H(+)</text>
        <dbReference type="Rhea" id="RHEA:17989"/>
        <dbReference type="Rhea" id="RHEA-COMP:9863"/>
        <dbReference type="Rhea" id="RHEA-COMP:11604"/>
        <dbReference type="ChEBI" id="CHEBI:15378"/>
        <dbReference type="ChEBI" id="CHEBI:29999"/>
        <dbReference type="ChEBI" id="CHEBI:30616"/>
        <dbReference type="ChEBI" id="CHEBI:83421"/>
        <dbReference type="ChEBI" id="CHEBI:456216"/>
        <dbReference type="EC" id="2.7.11.1"/>
    </reaction>
</comment>
<dbReference type="GO" id="GO:0005737">
    <property type="term" value="C:cytoplasm"/>
    <property type="evidence" value="ECO:0007669"/>
    <property type="project" value="TreeGrafter"/>
</dbReference>
<dbReference type="CDD" id="cd13999">
    <property type="entry name" value="STKc_MAP3K-like"/>
    <property type="match status" value="1"/>
</dbReference>
<dbReference type="InterPro" id="IPR011009">
    <property type="entry name" value="Kinase-like_dom_sf"/>
</dbReference>
<accession>A0A1R3KXE5</accession>
<keyword evidence="10" id="KW-1185">Reference proteome</keyword>
<keyword evidence="1" id="KW-0808">Transferase</keyword>
<protein>
    <recommendedName>
        <fullName evidence="8">Protein kinase domain-containing protein</fullName>
    </recommendedName>
</protein>
<dbReference type="SMART" id="SM00220">
    <property type="entry name" value="S_TKc"/>
    <property type="match status" value="1"/>
</dbReference>
<dbReference type="InterPro" id="IPR008271">
    <property type="entry name" value="Ser/Thr_kinase_AS"/>
</dbReference>
<feature type="compositionally biased region" description="Polar residues" evidence="7">
    <location>
        <begin position="54"/>
        <end position="66"/>
    </location>
</feature>
<evidence type="ECO:0000313" key="9">
    <source>
        <dbReference type="EMBL" id="OMP11765.1"/>
    </source>
</evidence>
<dbReference type="PROSITE" id="PS00108">
    <property type="entry name" value="PROTEIN_KINASE_ST"/>
    <property type="match status" value="1"/>
</dbReference>
<dbReference type="PANTHER" id="PTHR23257">
    <property type="entry name" value="SERINE-THREONINE PROTEIN KINASE"/>
    <property type="match status" value="1"/>
</dbReference>
<sequence>MVEVDDIHSEFQETMKEPKNYPVDEKTVSEDFLKKLSYDDIGIICNDDGSTVDQRKTTSVASNNNPGIRPKEPRHPHRNRLLSLAKRLFNPTKPGVGPTYDALAKALMDSRYPALGLEYHEEWTIDLKNLTIAACFAGGTFGKVFHGKYIGQEVAIKLLERPAGKNRPQVVGALERQFRREVSFLAGLDHPNVVRLVGACRKRMVWCIVTEYAKGGSVGKYLQTKHQNGQHPMSLKFVFKRALDIAKGMAYIHSLGIIHRDLKSDNLLIGSDKSIKIADFGMARIEAKYETMTPYTGTLRWMAPEMISNKPYTQKVDVYSFGIILWELITGLIPYQGMEPLQVASLVVKSGIRPPIPEDCLPSLSEIMTRCWQTNPDARPNFTQIVEMLHVAQFEMMTTVRKARSRRSIAPHPMMNDDILNI</sequence>
<evidence type="ECO:0000259" key="8">
    <source>
        <dbReference type="PROSITE" id="PS50011"/>
    </source>
</evidence>
<evidence type="ECO:0000256" key="6">
    <source>
        <dbReference type="ARBA" id="ARBA00048679"/>
    </source>
</evidence>
<dbReference type="OMA" id="IVIWECV"/>
<dbReference type="AlphaFoldDB" id="A0A1R3KXE5"/>
<comment type="caution">
    <text evidence="9">The sequence shown here is derived from an EMBL/GenBank/DDBJ whole genome shotgun (WGS) entry which is preliminary data.</text>
</comment>
<dbReference type="OrthoDB" id="967876at2759"/>
<keyword evidence="3" id="KW-0418">Kinase</keyword>
<organism evidence="9 10">
    <name type="scientific">Corchorus capsularis</name>
    <name type="common">Jute</name>
    <dbReference type="NCBI Taxonomy" id="210143"/>
    <lineage>
        <taxon>Eukaryota</taxon>
        <taxon>Viridiplantae</taxon>
        <taxon>Streptophyta</taxon>
        <taxon>Embryophyta</taxon>
        <taxon>Tracheophyta</taxon>
        <taxon>Spermatophyta</taxon>
        <taxon>Magnoliopsida</taxon>
        <taxon>eudicotyledons</taxon>
        <taxon>Gunneridae</taxon>
        <taxon>Pentapetalae</taxon>
        <taxon>rosids</taxon>
        <taxon>malvids</taxon>
        <taxon>Malvales</taxon>
        <taxon>Malvaceae</taxon>
        <taxon>Grewioideae</taxon>
        <taxon>Apeibeae</taxon>
        <taxon>Corchorus</taxon>
    </lineage>
</organism>
<feature type="domain" description="Protein kinase" evidence="8">
    <location>
        <begin position="130"/>
        <end position="393"/>
    </location>
</feature>
<dbReference type="InterPro" id="IPR001245">
    <property type="entry name" value="Ser-Thr/Tyr_kinase_cat_dom"/>
</dbReference>
<dbReference type="GO" id="GO:0007165">
    <property type="term" value="P:signal transduction"/>
    <property type="evidence" value="ECO:0007669"/>
    <property type="project" value="TreeGrafter"/>
</dbReference>
<dbReference type="PROSITE" id="PS50011">
    <property type="entry name" value="PROTEIN_KINASE_DOM"/>
    <property type="match status" value="1"/>
</dbReference>
<evidence type="ECO:0000256" key="1">
    <source>
        <dbReference type="ARBA" id="ARBA00022679"/>
    </source>
</evidence>
<dbReference type="InterPro" id="IPR050167">
    <property type="entry name" value="Ser_Thr_protein_kinase"/>
</dbReference>
<dbReference type="STRING" id="210143.A0A1R3KXE5"/>
<dbReference type="SUPFAM" id="SSF56112">
    <property type="entry name" value="Protein kinase-like (PK-like)"/>
    <property type="match status" value="1"/>
</dbReference>
<keyword evidence="2" id="KW-0547">Nucleotide-binding</keyword>
<dbReference type="InterPro" id="IPR000719">
    <property type="entry name" value="Prot_kinase_dom"/>
</dbReference>
<reference evidence="9 10" key="1">
    <citation type="submission" date="2013-09" db="EMBL/GenBank/DDBJ databases">
        <title>Corchorus capsularis genome sequencing.</title>
        <authorList>
            <person name="Alam M."/>
            <person name="Haque M.S."/>
            <person name="Islam M.S."/>
            <person name="Emdad E.M."/>
            <person name="Islam M.M."/>
            <person name="Ahmed B."/>
            <person name="Halim A."/>
            <person name="Hossen Q.M.M."/>
            <person name="Hossain M.Z."/>
            <person name="Ahmed R."/>
            <person name="Khan M.M."/>
            <person name="Islam R."/>
            <person name="Rashid M.M."/>
            <person name="Khan S.A."/>
            <person name="Rahman M.S."/>
            <person name="Alam M."/>
        </authorList>
    </citation>
    <scope>NUCLEOTIDE SEQUENCE [LARGE SCALE GENOMIC DNA]</scope>
    <source>
        <strain evidence="10">cv. CVL-1</strain>
        <tissue evidence="9">Whole seedling</tissue>
    </source>
</reference>
<dbReference type="Gramene" id="OMP11765">
    <property type="protein sequence ID" value="OMP11765"/>
    <property type="gene ID" value="CCACVL1_00282"/>
</dbReference>
<evidence type="ECO:0000256" key="5">
    <source>
        <dbReference type="ARBA" id="ARBA00047899"/>
    </source>
</evidence>
<dbReference type="PANTHER" id="PTHR23257:SF965">
    <property type="entry name" value="SERINE_THREONINE-PROTEIN KINASE HT1-LIKE"/>
    <property type="match status" value="1"/>
</dbReference>
<dbReference type="GO" id="GO:0005524">
    <property type="term" value="F:ATP binding"/>
    <property type="evidence" value="ECO:0007669"/>
    <property type="project" value="UniProtKB-KW"/>
</dbReference>
<comment type="catalytic activity">
    <reaction evidence="5">
        <text>L-threonyl-[protein] + ATP = O-phospho-L-threonyl-[protein] + ADP + H(+)</text>
        <dbReference type="Rhea" id="RHEA:46608"/>
        <dbReference type="Rhea" id="RHEA-COMP:11060"/>
        <dbReference type="Rhea" id="RHEA-COMP:11605"/>
        <dbReference type="ChEBI" id="CHEBI:15378"/>
        <dbReference type="ChEBI" id="CHEBI:30013"/>
        <dbReference type="ChEBI" id="CHEBI:30616"/>
        <dbReference type="ChEBI" id="CHEBI:61977"/>
        <dbReference type="ChEBI" id="CHEBI:456216"/>
        <dbReference type="EC" id="2.7.11.1"/>
    </reaction>
</comment>
<evidence type="ECO:0000313" key="10">
    <source>
        <dbReference type="Proteomes" id="UP000188268"/>
    </source>
</evidence>
<proteinExistence type="predicted"/>
<evidence type="ECO:0000256" key="3">
    <source>
        <dbReference type="ARBA" id="ARBA00022777"/>
    </source>
</evidence>
<dbReference type="Proteomes" id="UP000188268">
    <property type="component" value="Unassembled WGS sequence"/>
</dbReference>
<gene>
    <name evidence="9" type="ORF">CCACVL1_00282</name>
</gene>
<feature type="region of interest" description="Disordered" evidence="7">
    <location>
        <begin position="54"/>
        <end position="76"/>
    </location>
</feature>
<dbReference type="PRINTS" id="PR00109">
    <property type="entry name" value="TYRKINASE"/>
</dbReference>
<keyword evidence="4" id="KW-0067">ATP-binding</keyword>
<dbReference type="FunFam" id="3.30.200.20:FF:000034">
    <property type="entry name" value="Kinase suppressor of Ras 1"/>
    <property type="match status" value="1"/>
</dbReference>
<evidence type="ECO:0000256" key="7">
    <source>
        <dbReference type="SAM" id="MobiDB-lite"/>
    </source>
</evidence>